<proteinExistence type="inferred from homology"/>
<dbReference type="PANTHER" id="PTHR43201:SF5">
    <property type="entry name" value="MEDIUM-CHAIN ACYL-COA LIGASE ACSF2, MITOCHONDRIAL"/>
    <property type="match status" value="1"/>
</dbReference>
<dbReference type="Pfam" id="PF00501">
    <property type="entry name" value="AMP-binding"/>
    <property type="match status" value="1"/>
</dbReference>
<dbReference type="PANTHER" id="PTHR43201">
    <property type="entry name" value="ACYL-COA SYNTHETASE"/>
    <property type="match status" value="1"/>
</dbReference>
<dbReference type="CDD" id="cd17631">
    <property type="entry name" value="FACL_FadD13-like"/>
    <property type="match status" value="1"/>
</dbReference>
<comment type="similarity">
    <text evidence="1">Belongs to the ATP-dependent AMP-binding enzyme family.</text>
</comment>
<evidence type="ECO:0000313" key="6">
    <source>
        <dbReference type="Proteomes" id="UP001596002"/>
    </source>
</evidence>
<evidence type="ECO:0000256" key="1">
    <source>
        <dbReference type="ARBA" id="ARBA00006432"/>
    </source>
</evidence>
<accession>A0ABV9PXI1</accession>
<dbReference type="SUPFAM" id="SSF56801">
    <property type="entry name" value="Acetyl-CoA synthetase-like"/>
    <property type="match status" value="1"/>
</dbReference>
<reference evidence="6" key="1">
    <citation type="journal article" date="2019" name="Int. J. Syst. Evol. Microbiol.">
        <title>The Global Catalogue of Microorganisms (GCM) 10K type strain sequencing project: providing services to taxonomists for standard genome sequencing and annotation.</title>
        <authorList>
            <consortium name="The Broad Institute Genomics Platform"/>
            <consortium name="The Broad Institute Genome Sequencing Center for Infectious Disease"/>
            <person name="Wu L."/>
            <person name="Ma J."/>
        </authorList>
    </citation>
    <scope>NUCLEOTIDE SEQUENCE [LARGE SCALE GENOMIC DNA]</scope>
    <source>
        <strain evidence="6">WYCCWR 12678</strain>
    </source>
</reference>
<sequence length="520" mass="57713">MLLTTGFLNIVRNCANKTAVLDGDVRLTYGEFGDRVKRLAGKLQEMGVEKGDRIGLLMLNSFRYLEVFYASFMLGAIAVPLNIRLAGPEIAFILNDSGTKVLFFHREFIPVVYQLRQDLPGIQHYVLAEDVPIAEASAIFYEDLMLEPVAPQEAELMDEDTATIMYTGGTTGLPKGVMLTHKNLAVNAYQVALATGYSREDVYLHAAPMFHAADGASTFAITMVGGTHSHVRAFEPKLVLETIQREQVTSMLLVPTMINMLVNHPEVTNYNLSSFKRLLYGASPIPAEVLKKAISILGCQFFQAYGMTEAAPCLTFLRPEHHIVDGDEKATRRLQSCGQPLFNVDLKIADPDGNEVPYGTVGEVVARGPNIMKGYWNRPEETAAVLRDGWYWSGDMAVMDEDRFVYIVDRKKDMIITGGENVYSVEVENVIYQHPAVLEAAVIGVPDETWGEAVKAIVVPKSGQELTAEDLIAHCRSQLANYKVPKSVDFADALPKSGAGKILKRTLRDQYWQTRQRQVN</sequence>
<name>A0ABV9PXI1_9BACL</name>
<keyword evidence="6" id="KW-1185">Reference proteome</keyword>
<dbReference type="PROSITE" id="PS00455">
    <property type="entry name" value="AMP_BINDING"/>
    <property type="match status" value="1"/>
</dbReference>
<evidence type="ECO:0000313" key="5">
    <source>
        <dbReference type="EMBL" id="MFC4766656.1"/>
    </source>
</evidence>
<dbReference type="GO" id="GO:0016874">
    <property type="term" value="F:ligase activity"/>
    <property type="evidence" value="ECO:0007669"/>
    <property type="project" value="UniProtKB-KW"/>
</dbReference>
<dbReference type="Gene3D" id="3.30.300.30">
    <property type="match status" value="1"/>
</dbReference>
<dbReference type="Gene3D" id="3.40.50.12780">
    <property type="entry name" value="N-terminal domain of ligase-like"/>
    <property type="match status" value="1"/>
</dbReference>
<dbReference type="EMBL" id="JBHSHC010000028">
    <property type="protein sequence ID" value="MFC4766656.1"/>
    <property type="molecule type" value="Genomic_DNA"/>
</dbReference>
<feature type="domain" description="AMP-dependent synthetase/ligase" evidence="3">
    <location>
        <begin position="12"/>
        <end position="376"/>
    </location>
</feature>
<feature type="domain" description="AMP-binding enzyme C-terminal" evidence="4">
    <location>
        <begin position="426"/>
        <end position="501"/>
    </location>
</feature>
<keyword evidence="2 5" id="KW-0436">Ligase</keyword>
<comment type="caution">
    <text evidence="5">The sequence shown here is derived from an EMBL/GenBank/DDBJ whole genome shotgun (WGS) entry which is preliminary data.</text>
</comment>
<organism evidence="5 6">
    <name type="scientific">Effusibacillus consociatus</name>
    <dbReference type="NCBI Taxonomy" id="1117041"/>
    <lineage>
        <taxon>Bacteria</taxon>
        <taxon>Bacillati</taxon>
        <taxon>Bacillota</taxon>
        <taxon>Bacilli</taxon>
        <taxon>Bacillales</taxon>
        <taxon>Alicyclobacillaceae</taxon>
        <taxon>Effusibacillus</taxon>
    </lineage>
</organism>
<dbReference type="NCBIfam" id="NF004837">
    <property type="entry name" value="PRK06187.1"/>
    <property type="match status" value="1"/>
</dbReference>
<dbReference type="InterPro" id="IPR042099">
    <property type="entry name" value="ANL_N_sf"/>
</dbReference>
<dbReference type="InterPro" id="IPR025110">
    <property type="entry name" value="AMP-bd_C"/>
</dbReference>
<dbReference type="InterPro" id="IPR020845">
    <property type="entry name" value="AMP-binding_CS"/>
</dbReference>
<evidence type="ECO:0000259" key="4">
    <source>
        <dbReference type="Pfam" id="PF13193"/>
    </source>
</evidence>
<dbReference type="Pfam" id="PF13193">
    <property type="entry name" value="AMP-binding_C"/>
    <property type="match status" value="1"/>
</dbReference>
<gene>
    <name evidence="5" type="ORF">ACFO8Q_04590</name>
</gene>
<dbReference type="InterPro" id="IPR045851">
    <property type="entry name" value="AMP-bd_C_sf"/>
</dbReference>
<dbReference type="Proteomes" id="UP001596002">
    <property type="component" value="Unassembled WGS sequence"/>
</dbReference>
<protein>
    <submittedName>
        <fullName evidence="5">Fatty acid--CoA ligase</fullName>
    </submittedName>
</protein>
<evidence type="ECO:0000259" key="3">
    <source>
        <dbReference type="Pfam" id="PF00501"/>
    </source>
</evidence>
<evidence type="ECO:0000256" key="2">
    <source>
        <dbReference type="ARBA" id="ARBA00022598"/>
    </source>
</evidence>
<dbReference type="RefSeq" id="WP_380024554.1">
    <property type="nucleotide sequence ID" value="NZ_JBHSHC010000028.1"/>
</dbReference>
<dbReference type="InterPro" id="IPR000873">
    <property type="entry name" value="AMP-dep_synth/lig_dom"/>
</dbReference>